<dbReference type="OrthoDB" id="10251412at2759"/>
<dbReference type="CDD" id="cd19510">
    <property type="entry name" value="RecA-like_BCS1"/>
    <property type="match status" value="1"/>
</dbReference>
<dbReference type="Pfam" id="PF14363">
    <property type="entry name" value="AAA_assoc"/>
    <property type="match status" value="1"/>
</dbReference>
<proteinExistence type="inferred from homology"/>
<dbReference type="InterPro" id="IPR003960">
    <property type="entry name" value="ATPase_AAA_CS"/>
</dbReference>
<evidence type="ECO:0000259" key="8">
    <source>
        <dbReference type="SMART" id="SM00382"/>
    </source>
</evidence>
<reference evidence="9" key="1">
    <citation type="submission" date="2022-02" db="EMBL/GenBank/DDBJ databases">
        <authorList>
            <person name="Henning P.M."/>
            <person name="McCubbin A.G."/>
            <person name="Shore J.S."/>
        </authorList>
    </citation>
    <scope>NUCLEOTIDE SEQUENCE</scope>
    <source>
        <strain evidence="9">F60SS</strain>
        <tissue evidence="9">Leaves</tissue>
    </source>
</reference>
<comment type="similarity">
    <text evidence="2">Belongs to the AAA ATPase family. BCS1 subfamily.</text>
</comment>
<dbReference type="EMBL" id="JAKUCV010003771">
    <property type="protein sequence ID" value="KAJ4837649.1"/>
    <property type="molecule type" value="Genomic_DNA"/>
</dbReference>
<evidence type="ECO:0000256" key="1">
    <source>
        <dbReference type="ARBA" id="ARBA00001946"/>
    </source>
</evidence>
<keyword evidence="6" id="KW-0067">ATP-binding</keyword>
<comment type="caution">
    <text evidence="9">The sequence shown here is derived from an EMBL/GenBank/DDBJ whole genome shotgun (WGS) entry which is preliminary data.</text>
</comment>
<gene>
    <name evidence="9" type="ORF">Tsubulata_032332</name>
</gene>
<feature type="region of interest" description="Disordered" evidence="7">
    <location>
        <begin position="425"/>
        <end position="461"/>
    </location>
</feature>
<dbReference type="GO" id="GO:0006950">
    <property type="term" value="P:response to stress"/>
    <property type="evidence" value="ECO:0007669"/>
    <property type="project" value="UniProtKB-ARBA"/>
</dbReference>
<dbReference type="InterPro" id="IPR058017">
    <property type="entry name" value="At3g28540-like_C"/>
</dbReference>
<dbReference type="InterPro" id="IPR003959">
    <property type="entry name" value="ATPase_AAA_core"/>
</dbReference>
<reference evidence="9" key="2">
    <citation type="journal article" date="2023" name="Plants (Basel)">
        <title>Annotation of the Turnera subulata (Passifloraceae) Draft Genome Reveals the S-Locus Evolved after the Divergence of Turneroideae from Passifloroideae in a Stepwise Manner.</title>
        <authorList>
            <person name="Henning P.M."/>
            <person name="Roalson E.H."/>
            <person name="Mir W."/>
            <person name="McCubbin A.G."/>
            <person name="Shore J.S."/>
        </authorList>
    </citation>
    <scope>NUCLEOTIDE SEQUENCE</scope>
    <source>
        <strain evidence="9">F60SS</strain>
    </source>
</reference>
<dbReference type="InterPro" id="IPR003593">
    <property type="entry name" value="AAA+_ATPase"/>
</dbReference>
<protein>
    <recommendedName>
        <fullName evidence="8">AAA+ ATPase domain-containing protein</fullName>
    </recommendedName>
</protein>
<dbReference type="SMART" id="SM00382">
    <property type="entry name" value="AAA"/>
    <property type="match status" value="1"/>
</dbReference>
<keyword evidence="4" id="KW-0460">Magnesium</keyword>
<dbReference type="AlphaFoldDB" id="A0A9Q0FTN9"/>
<comment type="catalytic activity">
    <reaction evidence="5">
        <text>ATP + H2O = ADP + phosphate + H(+)</text>
        <dbReference type="Rhea" id="RHEA:13065"/>
        <dbReference type="ChEBI" id="CHEBI:15377"/>
        <dbReference type="ChEBI" id="CHEBI:15378"/>
        <dbReference type="ChEBI" id="CHEBI:30616"/>
        <dbReference type="ChEBI" id="CHEBI:43474"/>
        <dbReference type="ChEBI" id="CHEBI:456216"/>
    </reaction>
</comment>
<dbReference type="InterPro" id="IPR007942">
    <property type="entry name" value="PLipase-like"/>
</dbReference>
<dbReference type="PANTHER" id="PTHR23070">
    <property type="entry name" value="BCS1 AAA-TYPE ATPASE"/>
    <property type="match status" value="1"/>
</dbReference>
<comment type="cofactor">
    <cofactor evidence="1">
        <name>Mg(2+)</name>
        <dbReference type="ChEBI" id="CHEBI:18420"/>
    </cofactor>
</comment>
<sequence length="599" mass="67674">MGSTLSVVASVAILRSSFNEFVPQELRTYLWDFSRRFSSELAMVVEQSHEGSTNDLFNALVTYLGSNAFSASTIPQRLAVGKNESMKQLTFGLDKNSEIVDTFHGVKMRWAYYSDYNSALHYELRWYELRFHKQHTDMVKNKYLPYIIDLAKRIKDQNRVVKFYTTRGGRDGWSSKGINLDHPMTFETLAMDGELKQVVIEDLNNFIRGKEYYRKIGKIWKRGYLLYGPPGTGKSSLIAAMANYLNFDIYNLNLAAVNSDSSLEYLLLHMSNRSILVVEDIDCSIMLHNRQSAEHHQLDQNITVRPPQVTLSGLLNAIDGLLSCCGDERIVVFTTNYKDRIDPALLRAGRMDMHVYLSYCTFSTFKQLAANYLDIWDHDLFSPIEKLIGQVQVTPAEVAGELMKTKDPKASLEALITFLENKANDQSDQQHGNDSKDGHQFQSSSKSTFDPADKVSAAKEEKSPAVVASPSMKVSEYTIKAELAPILEAVLTKYGDICANSSSKSIQFRSSFLEIACGIIQKLQITALKDLTELELKSMLSSVHDLESLNVEVSWLHHRLDEILQAIPLIEHCAVSREEKRQDVQETTECCSGKSNSVR</sequence>
<dbReference type="InterPro" id="IPR050747">
    <property type="entry name" value="Mitochondrial_chaperone_BCS1"/>
</dbReference>
<evidence type="ECO:0000256" key="2">
    <source>
        <dbReference type="ARBA" id="ARBA00007448"/>
    </source>
</evidence>
<name>A0A9Q0FTN9_9ROSI</name>
<evidence type="ECO:0000256" key="7">
    <source>
        <dbReference type="SAM" id="MobiDB-lite"/>
    </source>
</evidence>
<dbReference type="SUPFAM" id="SSF52540">
    <property type="entry name" value="P-loop containing nucleoside triphosphate hydrolases"/>
    <property type="match status" value="1"/>
</dbReference>
<evidence type="ECO:0000313" key="9">
    <source>
        <dbReference type="EMBL" id="KAJ4837649.1"/>
    </source>
</evidence>
<accession>A0A9Q0FTN9</accession>
<feature type="compositionally biased region" description="Basic and acidic residues" evidence="7">
    <location>
        <begin position="451"/>
        <end position="461"/>
    </location>
</feature>
<dbReference type="Pfam" id="PF00004">
    <property type="entry name" value="AAA"/>
    <property type="match status" value="1"/>
</dbReference>
<evidence type="ECO:0000256" key="6">
    <source>
        <dbReference type="RuleBase" id="RU003651"/>
    </source>
</evidence>
<feature type="domain" description="AAA+ ATPase" evidence="8">
    <location>
        <begin position="220"/>
        <end position="361"/>
    </location>
</feature>
<evidence type="ECO:0000256" key="3">
    <source>
        <dbReference type="ARBA" id="ARBA00022801"/>
    </source>
</evidence>
<evidence type="ECO:0000256" key="5">
    <source>
        <dbReference type="ARBA" id="ARBA00049360"/>
    </source>
</evidence>
<dbReference type="InterPro" id="IPR025753">
    <property type="entry name" value="AAA_N_dom"/>
</dbReference>
<dbReference type="GO" id="GO:0005524">
    <property type="term" value="F:ATP binding"/>
    <property type="evidence" value="ECO:0007669"/>
    <property type="project" value="UniProtKB-KW"/>
</dbReference>
<evidence type="ECO:0000256" key="4">
    <source>
        <dbReference type="ARBA" id="ARBA00022842"/>
    </source>
</evidence>
<keyword evidence="10" id="KW-1185">Reference proteome</keyword>
<dbReference type="PROSITE" id="PS00674">
    <property type="entry name" value="AAA"/>
    <property type="match status" value="1"/>
</dbReference>
<dbReference type="Proteomes" id="UP001141552">
    <property type="component" value="Unassembled WGS sequence"/>
</dbReference>
<keyword evidence="6" id="KW-0547">Nucleotide-binding</keyword>
<dbReference type="Pfam" id="PF25568">
    <property type="entry name" value="AAA_lid_At3g28540"/>
    <property type="match status" value="1"/>
</dbReference>
<evidence type="ECO:0000313" key="10">
    <source>
        <dbReference type="Proteomes" id="UP001141552"/>
    </source>
</evidence>
<dbReference type="GO" id="GO:0016887">
    <property type="term" value="F:ATP hydrolysis activity"/>
    <property type="evidence" value="ECO:0007669"/>
    <property type="project" value="InterPro"/>
</dbReference>
<dbReference type="Gene3D" id="6.10.280.40">
    <property type="match status" value="1"/>
</dbReference>
<keyword evidence="3" id="KW-0378">Hydrolase</keyword>
<dbReference type="InterPro" id="IPR027417">
    <property type="entry name" value="P-loop_NTPase"/>
</dbReference>
<dbReference type="Pfam" id="PF05278">
    <property type="entry name" value="PEARLI-4"/>
    <property type="match status" value="1"/>
</dbReference>
<dbReference type="Gene3D" id="3.40.50.300">
    <property type="entry name" value="P-loop containing nucleotide triphosphate hydrolases"/>
    <property type="match status" value="1"/>
</dbReference>
<organism evidence="9 10">
    <name type="scientific">Turnera subulata</name>
    <dbReference type="NCBI Taxonomy" id="218843"/>
    <lineage>
        <taxon>Eukaryota</taxon>
        <taxon>Viridiplantae</taxon>
        <taxon>Streptophyta</taxon>
        <taxon>Embryophyta</taxon>
        <taxon>Tracheophyta</taxon>
        <taxon>Spermatophyta</taxon>
        <taxon>Magnoliopsida</taxon>
        <taxon>eudicotyledons</taxon>
        <taxon>Gunneridae</taxon>
        <taxon>Pentapetalae</taxon>
        <taxon>rosids</taxon>
        <taxon>fabids</taxon>
        <taxon>Malpighiales</taxon>
        <taxon>Passifloraceae</taxon>
        <taxon>Turnera</taxon>
    </lineage>
</organism>